<proteinExistence type="predicted"/>
<sequence length="223" mass="24855">MQEAYDLLTDRVMHHLQRRGDSRSAGKFLVGVAGVPGSGKSSLAREVVARLNKRGTLAVNVPMDGFHYFKHQLDTMPDPRVAHARRGAEWTFDASAFVTCLRQLKTGRGVAPSFDHGVGDPRPGMIEVDEQHQVLVAEGNYLLLAAEPWCHLQPLWDDTWYIDCEVDVAMQRVFERQTGNGVAAEVSRRRVATNDRPNAELVVTTKDRAAVLVPTLPLQYVKK</sequence>
<dbReference type="Proteomes" id="UP001055712">
    <property type="component" value="Unassembled WGS sequence"/>
</dbReference>
<keyword evidence="3" id="KW-1185">Reference proteome</keyword>
<reference evidence="2" key="2">
    <citation type="submission" date="2020-11" db="EMBL/GenBank/DDBJ databases">
        <authorList>
            <person name="Cecchin M."/>
            <person name="Marcolungo L."/>
            <person name="Rossato M."/>
            <person name="Girolomoni L."/>
            <person name="Cosentino E."/>
            <person name="Cuine S."/>
            <person name="Li-Beisson Y."/>
            <person name="Delledonne M."/>
            <person name="Ballottari M."/>
        </authorList>
    </citation>
    <scope>NUCLEOTIDE SEQUENCE</scope>
    <source>
        <strain evidence="2">211/11P</strain>
        <tissue evidence="2">Whole cell</tissue>
    </source>
</reference>
<dbReference type="GO" id="GO:0005524">
    <property type="term" value="F:ATP binding"/>
    <property type="evidence" value="ECO:0007669"/>
    <property type="project" value="InterPro"/>
</dbReference>
<dbReference type="EMBL" id="SIDB01000002">
    <property type="protein sequence ID" value="KAI3435982.1"/>
    <property type="molecule type" value="Genomic_DNA"/>
</dbReference>
<dbReference type="AlphaFoldDB" id="A0A9D4TWV6"/>
<dbReference type="InterPro" id="IPR006083">
    <property type="entry name" value="PRK/URK"/>
</dbReference>
<dbReference type="PANTHER" id="PTHR10285">
    <property type="entry name" value="URIDINE KINASE"/>
    <property type="match status" value="1"/>
</dbReference>
<protein>
    <recommendedName>
        <fullName evidence="1">Phosphoribulokinase/uridine kinase domain-containing protein</fullName>
    </recommendedName>
</protein>
<evidence type="ECO:0000313" key="3">
    <source>
        <dbReference type="Proteomes" id="UP001055712"/>
    </source>
</evidence>
<comment type="caution">
    <text evidence="2">The sequence shown here is derived from an EMBL/GenBank/DDBJ whole genome shotgun (WGS) entry which is preliminary data.</text>
</comment>
<dbReference type="OrthoDB" id="6362633at2759"/>
<evidence type="ECO:0000313" key="2">
    <source>
        <dbReference type="EMBL" id="KAI3435982.1"/>
    </source>
</evidence>
<dbReference type="GO" id="GO:0016301">
    <property type="term" value="F:kinase activity"/>
    <property type="evidence" value="ECO:0007669"/>
    <property type="project" value="InterPro"/>
</dbReference>
<reference evidence="2" key="1">
    <citation type="journal article" date="2019" name="Plant J.">
        <title>Chlorella vulgaris genome assembly and annotation reveals the molecular basis for metabolic acclimation to high light conditions.</title>
        <authorList>
            <person name="Cecchin M."/>
            <person name="Marcolungo L."/>
            <person name="Rossato M."/>
            <person name="Girolomoni L."/>
            <person name="Cosentino E."/>
            <person name="Cuine S."/>
            <person name="Li-Beisson Y."/>
            <person name="Delledonne M."/>
            <person name="Ballottari M."/>
        </authorList>
    </citation>
    <scope>NUCLEOTIDE SEQUENCE</scope>
    <source>
        <strain evidence="2">211/11P</strain>
    </source>
</reference>
<dbReference type="Gene3D" id="3.40.50.300">
    <property type="entry name" value="P-loop containing nucleotide triphosphate hydrolases"/>
    <property type="match status" value="3"/>
</dbReference>
<evidence type="ECO:0000259" key="1">
    <source>
        <dbReference type="Pfam" id="PF00485"/>
    </source>
</evidence>
<dbReference type="InterPro" id="IPR027417">
    <property type="entry name" value="P-loop_NTPase"/>
</dbReference>
<feature type="domain" description="Phosphoribulokinase/uridine kinase" evidence="1">
    <location>
        <begin position="30"/>
        <end position="218"/>
    </location>
</feature>
<accession>A0A9D4TWV6</accession>
<organism evidence="2 3">
    <name type="scientific">Chlorella vulgaris</name>
    <name type="common">Green alga</name>
    <dbReference type="NCBI Taxonomy" id="3077"/>
    <lineage>
        <taxon>Eukaryota</taxon>
        <taxon>Viridiplantae</taxon>
        <taxon>Chlorophyta</taxon>
        <taxon>core chlorophytes</taxon>
        <taxon>Trebouxiophyceae</taxon>
        <taxon>Chlorellales</taxon>
        <taxon>Chlorellaceae</taxon>
        <taxon>Chlorella clade</taxon>
        <taxon>Chlorella</taxon>
    </lineage>
</organism>
<name>A0A9D4TWV6_CHLVU</name>
<gene>
    <name evidence="2" type="ORF">D9Q98_002040</name>
</gene>
<dbReference type="SUPFAM" id="SSF52540">
    <property type="entry name" value="P-loop containing nucleoside triphosphate hydrolases"/>
    <property type="match status" value="1"/>
</dbReference>
<dbReference type="Pfam" id="PF00485">
    <property type="entry name" value="PRK"/>
    <property type="match status" value="1"/>
</dbReference>